<dbReference type="Gene3D" id="3.40.1390.10">
    <property type="entry name" value="MurE/MurF, N-terminal domain"/>
    <property type="match status" value="1"/>
</dbReference>
<comment type="function">
    <text evidence="8">Catalyzes the addition of meso-diaminopimelic acid to the nucleotide precursor UDP-N-acetylmuramoyl-L-alanyl-D-glutamate (UMAG) in the biosynthesis of bacterial cell-wall peptidoglycan.</text>
</comment>
<dbReference type="EC" id="6.3.2.13" evidence="8"/>
<comment type="catalytic activity">
    <reaction evidence="8">
        <text>UDP-N-acetyl-alpha-D-muramoyl-L-alanyl-D-glutamate + meso-2,6-diaminopimelate + ATP = UDP-N-acetyl-alpha-D-muramoyl-L-alanyl-gamma-D-glutamyl-meso-2,6-diaminopimelate + ADP + phosphate + H(+)</text>
        <dbReference type="Rhea" id="RHEA:23676"/>
        <dbReference type="ChEBI" id="CHEBI:15378"/>
        <dbReference type="ChEBI" id="CHEBI:30616"/>
        <dbReference type="ChEBI" id="CHEBI:43474"/>
        <dbReference type="ChEBI" id="CHEBI:57791"/>
        <dbReference type="ChEBI" id="CHEBI:83900"/>
        <dbReference type="ChEBI" id="CHEBI:83905"/>
        <dbReference type="ChEBI" id="CHEBI:456216"/>
        <dbReference type="EC" id="6.3.2.13"/>
    </reaction>
</comment>
<dbReference type="Proteomes" id="UP001205748">
    <property type="component" value="Unassembled WGS sequence"/>
</dbReference>
<keyword evidence="8" id="KW-0547">Nucleotide-binding</keyword>
<feature type="binding site" evidence="8">
    <location>
        <position position="461"/>
    </location>
    <ligand>
        <name>meso-2,6-diaminopimelate</name>
        <dbReference type="ChEBI" id="CHEBI:57791"/>
    </ligand>
</feature>
<feature type="binding site" evidence="8">
    <location>
        <begin position="111"/>
        <end position="117"/>
    </location>
    <ligand>
        <name>ATP</name>
        <dbReference type="ChEBI" id="CHEBI:30616"/>
    </ligand>
</feature>
<feature type="binding site" evidence="8">
    <location>
        <position position="188"/>
    </location>
    <ligand>
        <name>UDP-N-acetyl-alpha-D-muramoyl-L-alanyl-D-glutamate</name>
        <dbReference type="ChEBI" id="CHEBI:83900"/>
    </ligand>
</feature>
<dbReference type="InterPro" id="IPR035911">
    <property type="entry name" value="MurE/MurF_N"/>
</dbReference>
<keyword evidence="4 8" id="KW-0133">Cell shape</keyword>
<feature type="domain" description="Mur ligase N-terminal catalytic" evidence="10">
    <location>
        <begin position="22"/>
        <end position="97"/>
    </location>
</feature>
<comment type="subcellular location">
    <subcellularLocation>
        <location evidence="8 9">Cytoplasm</location>
    </subcellularLocation>
</comment>
<dbReference type="GO" id="GO:0071555">
    <property type="term" value="P:cell wall organization"/>
    <property type="evidence" value="ECO:0007669"/>
    <property type="project" value="UniProtKB-KW"/>
</dbReference>
<dbReference type="GO" id="GO:0051301">
    <property type="term" value="P:cell division"/>
    <property type="evidence" value="ECO:0007669"/>
    <property type="project" value="UniProtKB-KW"/>
</dbReference>
<dbReference type="SUPFAM" id="SSF63418">
    <property type="entry name" value="MurE/MurF N-terminal domain"/>
    <property type="match status" value="1"/>
</dbReference>
<evidence type="ECO:0000259" key="10">
    <source>
        <dbReference type="Pfam" id="PF01225"/>
    </source>
</evidence>
<dbReference type="Gene3D" id="3.90.190.20">
    <property type="entry name" value="Mur ligase, C-terminal domain"/>
    <property type="match status" value="1"/>
</dbReference>
<dbReference type="GO" id="GO:0005524">
    <property type="term" value="F:ATP binding"/>
    <property type="evidence" value="ECO:0007669"/>
    <property type="project" value="UniProtKB-UniRule"/>
</dbReference>
<keyword evidence="3 8" id="KW-0132">Cell division</keyword>
<comment type="pathway">
    <text evidence="1 8 9">Cell wall biogenesis; peptidoglycan biosynthesis.</text>
</comment>
<evidence type="ECO:0000256" key="2">
    <source>
        <dbReference type="ARBA" id="ARBA00005898"/>
    </source>
</evidence>
<evidence type="ECO:0000313" key="14">
    <source>
        <dbReference type="Proteomes" id="UP001205748"/>
    </source>
</evidence>
<dbReference type="InterPro" id="IPR013221">
    <property type="entry name" value="Mur_ligase_cen"/>
</dbReference>
<keyword evidence="8 13" id="KW-0436">Ligase</keyword>
<dbReference type="NCBIfam" id="NF001124">
    <property type="entry name" value="PRK00139.1-2"/>
    <property type="match status" value="1"/>
</dbReference>
<comment type="similarity">
    <text evidence="2 8">Belongs to the MurCDEF family. MurE subfamily.</text>
</comment>
<dbReference type="GO" id="GO:0008765">
    <property type="term" value="F:UDP-N-acetylmuramoylalanyl-D-glutamate-2,6-diaminopimelate ligase activity"/>
    <property type="evidence" value="ECO:0007669"/>
    <property type="project" value="UniProtKB-UniRule"/>
</dbReference>
<evidence type="ECO:0000256" key="6">
    <source>
        <dbReference type="ARBA" id="ARBA00023306"/>
    </source>
</evidence>
<evidence type="ECO:0000256" key="3">
    <source>
        <dbReference type="ARBA" id="ARBA00022618"/>
    </source>
</evidence>
<dbReference type="NCBIfam" id="NF001126">
    <property type="entry name" value="PRK00139.1-4"/>
    <property type="match status" value="1"/>
</dbReference>
<dbReference type="PANTHER" id="PTHR23135:SF4">
    <property type="entry name" value="UDP-N-ACETYLMURAMOYL-L-ALANYL-D-GLUTAMATE--2,6-DIAMINOPIMELATE LIGASE MURE HOMOLOG, CHLOROPLASTIC"/>
    <property type="match status" value="1"/>
</dbReference>
<comment type="cofactor">
    <cofactor evidence="8">
        <name>Mg(2+)</name>
        <dbReference type="ChEBI" id="CHEBI:18420"/>
    </cofactor>
</comment>
<dbReference type="InterPro" id="IPR005761">
    <property type="entry name" value="UDP-N-AcMur-Glu-dNH2Pim_ligase"/>
</dbReference>
<evidence type="ECO:0000259" key="12">
    <source>
        <dbReference type="Pfam" id="PF08245"/>
    </source>
</evidence>
<dbReference type="RefSeq" id="WP_257529481.1">
    <property type="nucleotide sequence ID" value="NZ_JANKAS010000002.1"/>
</dbReference>
<dbReference type="Pfam" id="PF02875">
    <property type="entry name" value="Mur_ligase_C"/>
    <property type="match status" value="1"/>
</dbReference>
<keyword evidence="8" id="KW-0460">Magnesium</keyword>
<dbReference type="InterPro" id="IPR004101">
    <property type="entry name" value="Mur_ligase_C"/>
</dbReference>
<dbReference type="Gene3D" id="3.40.1190.10">
    <property type="entry name" value="Mur-like, catalytic domain"/>
    <property type="match status" value="1"/>
</dbReference>
<name>A0AAE3HDF0_9FIRM</name>
<accession>A0AAE3HDF0</accession>
<feature type="binding site" evidence="8">
    <location>
        <position position="30"/>
    </location>
    <ligand>
        <name>UDP-N-acetyl-alpha-D-muramoyl-L-alanyl-D-glutamate</name>
        <dbReference type="ChEBI" id="CHEBI:83900"/>
    </ligand>
</feature>
<keyword evidence="8" id="KW-0067">ATP-binding</keyword>
<evidence type="ECO:0000313" key="13">
    <source>
        <dbReference type="EMBL" id="MCR1898016.1"/>
    </source>
</evidence>
<feature type="binding site" evidence="8">
    <location>
        <position position="180"/>
    </location>
    <ligand>
        <name>UDP-N-acetyl-alpha-D-muramoyl-L-alanyl-D-glutamate</name>
        <dbReference type="ChEBI" id="CHEBI:83900"/>
    </ligand>
</feature>
<evidence type="ECO:0000259" key="11">
    <source>
        <dbReference type="Pfam" id="PF02875"/>
    </source>
</evidence>
<evidence type="ECO:0000256" key="9">
    <source>
        <dbReference type="RuleBase" id="RU004135"/>
    </source>
</evidence>
<feature type="domain" description="Mur ligase central" evidence="12">
    <location>
        <begin position="109"/>
        <end position="310"/>
    </location>
</feature>
<dbReference type="InterPro" id="IPR036565">
    <property type="entry name" value="Mur-like_cat_sf"/>
</dbReference>
<dbReference type="GO" id="GO:0005737">
    <property type="term" value="C:cytoplasm"/>
    <property type="evidence" value="ECO:0007669"/>
    <property type="project" value="UniProtKB-SubCell"/>
</dbReference>
<comment type="PTM">
    <text evidence="8">Carboxylation is probably crucial for Mg(2+) binding and, consequently, for the gamma-phosphate positioning of ATP.</text>
</comment>
<dbReference type="AlphaFoldDB" id="A0AAE3HDF0"/>
<keyword evidence="8" id="KW-0963">Cytoplasm</keyword>
<keyword evidence="5 8" id="KW-0573">Peptidoglycan synthesis</keyword>
<evidence type="ECO:0000256" key="8">
    <source>
        <dbReference type="HAMAP-Rule" id="MF_00208"/>
    </source>
</evidence>
<feature type="binding site" evidence="8">
    <location>
        <begin position="405"/>
        <end position="408"/>
    </location>
    <ligand>
        <name>meso-2,6-diaminopimelate</name>
        <dbReference type="ChEBI" id="CHEBI:57791"/>
    </ligand>
</feature>
<feature type="binding site" evidence="8">
    <location>
        <begin position="153"/>
        <end position="154"/>
    </location>
    <ligand>
        <name>UDP-N-acetyl-alpha-D-muramoyl-L-alanyl-D-glutamate</name>
        <dbReference type="ChEBI" id="CHEBI:83900"/>
    </ligand>
</feature>
<dbReference type="PANTHER" id="PTHR23135">
    <property type="entry name" value="MUR LIGASE FAMILY MEMBER"/>
    <property type="match status" value="1"/>
</dbReference>
<feature type="domain" description="Mur ligase C-terminal" evidence="11">
    <location>
        <begin position="332"/>
        <end position="459"/>
    </location>
</feature>
<dbReference type="Pfam" id="PF01225">
    <property type="entry name" value="Mur_ligase"/>
    <property type="match status" value="1"/>
</dbReference>
<evidence type="ECO:0000256" key="5">
    <source>
        <dbReference type="ARBA" id="ARBA00022984"/>
    </source>
</evidence>
<dbReference type="InterPro" id="IPR000713">
    <property type="entry name" value="Mur_ligase_N"/>
</dbReference>
<dbReference type="GO" id="GO:0008360">
    <property type="term" value="P:regulation of cell shape"/>
    <property type="evidence" value="ECO:0007669"/>
    <property type="project" value="UniProtKB-KW"/>
</dbReference>
<dbReference type="HAMAP" id="MF_00208">
    <property type="entry name" value="MurE"/>
    <property type="match status" value="1"/>
</dbReference>
<dbReference type="GO" id="GO:0009252">
    <property type="term" value="P:peptidoglycan biosynthetic process"/>
    <property type="evidence" value="ECO:0007669"/>
    <property type="project" value="UniProtKB-UniRule"/>
</dbReference>
<evidence type="ECO:0000256" key="1">
    <source>
        <dbReference type="ARBA" id="ARBA00004752"/>
    </source>
</evidence>
<proteinExistence type="inferred from homology"/>
<comment type="caution">
    <text evidence="8">Lacks conserved residue(s) required for the propagation of feature annotation.</text>
</comment>
<comment type="caution">
    <text evidence="13">The sequence shown here is derived from an EMBL/GenBank/DDBJ whole genome shotgun (WGS) entry which is preliminary data.</text>
</comment>
<dbReference type="Pfam" id="PF08245">
    <property type="entry name" value="Mur_ligase_M"/>
    <property type="match status" value="1"/>
</dbReference>
<dbReference type="EMBL" id="JANKAS010000002">
    <property type="protein sequence ID" value="MCR1898016.1"/>
    <property type="molecule type" value="Genomic_DNA"/>
</dbReference>
<feature type="binding site" evidence="8">
    <location>
        <position position="457"/>
    </location>
    <ligand>
        <name>meso-2,6-diaminopimelate</name>
        <dbReference type="ChEBI" id="CHEBI:57791"/>
    </ligand>
</feature>
<gene>
    <name evidence="8" type="primary">murE</name>
    <name evidence="13" type="ORF">NSA47_03305</name>
</gene>
<evidence type="ECO:0000256" key="7">
    <source>
        <dbReference type="ARBA" id="ARBA00023316"/>
    </source>
</evidence>
<protein>
    <recommendedName>
        <fullName evidence="8">UDP-N-acetylmuramoyl-L-alanyl-D-glutamate--2,6-diaminopimelate ligase</fullName>
        <ecNumber evidence="8">6.3.2.13</ecNumber>
    </recommendedName>
    <alternativeName>
        <fullName evidence="8">Meso-A2pm-adding enzyme</fullName>
    </alternativeName>
    <alternativeName>
        <fullName evidence="8">Meso-diaminopimelate-adding enzyme</fullName>
    </alternativeName>
    <alternativeName>
        <fullName evidence="8">UDP-MurNAc-L-Ala-D-Glu:meso-diaminopimelate ligase</fullName>
    </alternativeName>
    <alternativeName>
        <fullName evidence="8">UDP-MurNAc-tripeptide synthetase</fullName>
    </alternativeName>
    <alternativeName>
        <fullName evidence="8">UDP-N-acetylmuramyl-tripeptide synthetase</fullName>
    </alternativeName>
</protein>
<keyword evidence="6 8" id="KW-0131">Cell cycle</keyword>
<dbReference type="SUPFAM" id="SSF53244">
    <property type="entry name" value="MurD-like peptide ligases, peptide-binding domain"/>
    <property type="match status" value="1"/>
</dbReference>
<keyword evidence="14" id="KW-1185">Reference proteome</keyword>
<sequence>MNLKKLIQGLDIVSCEGETNREITSIHYDSRKCQKNSMFIAINGFNTDGHEYISEAIENGATTILYKNEVNKKQSHITYIKVKNSRLAMATLSNRFYDYPSKKMKLIGITGTNGKTTISFLLGEIFKQWGVKLGIIGTLGNYLGETLYKGTHTTPESVDLQQILHQINEEHIPYTVMEVSSHSLELNRVEDTNFDIGIFTNLSQDHLDFHKNFQNYFQAKAKLFHMTDKANIINGDDIYGEKLISLSKGREIPVYSYGIKNNCDFVAKNIKIDNKGAFFTVNIENNSEGFYINIPGIFSIYNALAAIVLAYTEGIPLEITRKALSNLPGVPGRFEMLDTNTPYGIIIDYAHTPAGLENILKTIREFSKGNVIVVFGCGGDRDKGKRPIMGEVAGLYADFMIITSDNPRNEEPLSIIKDIVPGIKKTGKPYKIIEDRKSAIKSALAIGKKDDIILIAGKGHERYQIIQNEIIPFDEKKIINQLLGEGEVDAKDD</sequence>
<keyword evidence="7 8" id="KW-0961">Cell wall biogenesis/degradation</keyword>
<dbReference type="GO" id="GO:0000287">
    <property type="term" value="F:magnesium ion binding"/>
    <property type="evidence" value="ECO:0007669"/>
    <property type="project" value="UniProtKB-UniRule"/>
</dbReference>
<dbReference type="SUPFAM" id="SSF53623">
    <property type="entry name" value="MurD-like peptide ligases, catalytic domain"/>
    <property type="match status" value="1"/>
</dbReference>
<feature type="short sequence motif" description="Meso-diaminopimelate recognition motif" evidence="8">
    <location>
        <begin position="405"/>
        <end position="408"/>
    </location>
</feature>
<feature type="binding site" evidence="8">
    <location>
        <position position="381"/>
    </location>
    <ligand>
        <name>meso-2,6-diaminopimelate</name>
        <dbReference type="ChEBI" id="CHEBI:57791"/>
    </ligand>
</feature>
<feature type="modified residue" description="N6-carboxylysine" evidence="8">
    <location>
        <position position="220"/>
    </location>
</feature>
<dbReference type="InterPro" id="IPR036615">
    <property type="entry name" value="Mur_ligase_C_dom_sf"/>
</dbReference>
<dbReference type="NCBIfam" id="TIGR01085">
    <property type="entry name" value="murE"/>
    <property type="match status" value="1"/>
</dbReference>
<evidence type="ECO:0000256" key="4">
    <source>
        <dbReference type="ARBA" id="ARBA00022960"/>
    </source>
</evidence>
<reference evidence="13" key="1">
    <citation type="submission" date="2022-07" db="EMBL/GenBank/DDBJ databases">
        <title>Enhanced cultured diversity of the mouse gut microbiota enables custom-made synthetic communities.</title>
        <authorList>
            <person name="Afrizal A."/>
        </authorList>
    </citation>
    <scope>NUCLEOTIDE SEQUENCE</scope>
    <source>
        <strain evidence="13">DSM 28593</strain>
    </source>
</reference>
<organism evidence="13 14">
    <name type="scientific">Irregularibacter muris</name>
    <dbReference type="NCBI Taxonomy" id="1796619"/>
    <lineage>
        <taxon>Bacteria</taxon>
        <taxon>Bacillati</taxon>
        <taxon>Bacillota</taxon>
        <taxon>Clostridia</taxon>
        <taxon>Eubacteriales</taxon>
        <taxon>Eubacteriaceae</taxon>
        <taxon>Irregularibacter</taxon>
    </lineage>
</organism>